<sequence length="453" mass="49346">MKIYLAKFIIISALLFTCSVSVVTANTDTLSMSDLLNKVKAGRASDSKDNKRREQEFIKQKQQQERLIREAKAQIAALEQQSTNMEVQFNENEIVVEEKRRQRDERLGSLKELFGHLTSTAGELRGRFSSSITSTQYPNRIEFLDGLIKKMNSSTDLPSMDDIEKIWFEMHREITESGRAVKYNAKVGTTGQQEIVRIGLFNLVSNGDYLSYESDTGNISVLARQPTDYQAGAADLQTATSGIVPVGIDPTGPSGGSYLKALINSPTLEERWHQGKLVGYIITGIAAFGILLAIWRFIVLGGISAGVRKQLKTRELSNKNPLGRVLAAAESNRGTDIETLELRLGEAILKEKTGINKALPLLKIISMVAPLLGLLGTVTGMIIVFQAITIFGAGDPKAMAGGISSALVTTVLGLIAAIPTLLLHTFLSGKAKGIMHVLEEQSAGILAERSEQK</sequence>
<dbReference type="PANTHER" id="PTHR30625">
    <property type="entry name" value="PROTEIN TOLQ"/>
    <property type="match status" value="1"/>
</dbReference>
<comment type="subcellular location">
    <subcellularLocation>
        <location evidence="1">Cell membrane</location>
        <topology evidence="1">Multi-pass membrane protein</topology>
    </subcellularLocation>
</comment>
<dbReference type="Pfam" id="PF01618">
    <property type="entry name" value="MotA_ExbB"/>
    <property type="match status" value="1"/>
</dbReference>
<dbReference type="PIRSF" id="PIRSF037714">
    <property type="entry name" value="TolR"/>
    <property type="match status" value="1"/>
</dbReference>
<proteinExistence type="inferred from homology"/>
<accession>A0A3B0UYQ0</accession>
<evidence type="ECO:0000256" key="7">
    <source>
        <dbReference type="SAM" id="Coils"/>
    </source>
</evidence>
<gene>
    <name evidence="10" type="ORF">MNBD_GAMMA01-2238</name>
</gene>
<dbReference type="GO" id="GO:0005886">
    <property type="term" value="C:plasma membrane"/>
    <property type="evidence" value="ECO:0007669"/>
    <property type="project" value="UniProtKB-SubCell"/>
</dbReference>
<evidence type="ECO:0000259" key="9">
    <source>
        <dbReference type="Pfam" id="PF01618"/>
    </source>
</evidence>
<evidence type="ECO:0000256" key="3">
    <source>
        <dbReference type="ARBA" id="ARBA00022475"/>
    </source>
</evidence>
<evidence type="ECO:0000256" key="6">
    <source>
        <dbReference type="ARBA" id="ARBA00023136"/>
    </source>
</evidence>
<keyword evidence="5 8" id="KW-1133">Transmembrane helix</keyword>
<evidence type="ECO:0000256" key="1">
    <source>
        <dbReference type="ARBA" id="ARBA00004651"/>
    </source>
</evidence>
<keyword evidence="7" id="KW-0175">Coiled coil</keyword>
<dbReference type="InterPro" id="IPR002898">
    <property type="entry name" value="MotA_ExbB_proton_chnl"/>
</dbReference>
<feature type="domain" description="MotA/TolQ/ExbB proton channel" evidence="9">
    <location>
        <begin position="319"/>
        <end position="439"/>
    </location>
</feature>
<protein>
    <submittedName>
        <fullName evidence="10">MotA/TolQ/ExbB proton channel family protein</fullName>
    </submittedName>
</protein>
<comment type="similarity">
    <text evidence="2">Belongs to the ExbB/TolQ family.</text>
</comment>
<evidence type="ECO:0000256" key="4">
    <source>
        <dbReference type="ARBA" id="ARBA00022692"/>
    </source>
</evidence>
<dbReference type="AlphaFoldDB" id="A0A3B0UYQ0"/>
<reference evidence="10" key="1">
    <citation type="submission" date="2018-06" db="EMBL/GenBank/DDBJ databases">
        <authorList>
            <person name="Zhirakovskaya E."/>
        </authorList>
    </citation>
    <scope>NUCLEOTIDE SEQUENCE</scope>
</reference>
<organism evidence="10">
    <name type="scientific">hydrothermal vent metagenome</name>
    <dbReference type="NCBI Taxonomy" id="652676"/>
    <lineage>
        <taxon>unclassified sequences</taxon>
        <taxon>metagenomes</taxon>
        <taxon>ecological metagenomes</taxon>
    </lineage>
</organism>
<dbReference type="PANTHER" id="PTHR30625:SF11">
    <property type="entry name" value="MOTA_TOLQ_EXBB PROTON CHANNEL DOMAIN-CONTAINING PROTEIN"/>
    <property type="match status" value="1"/>
</dbReference>
<keyword evidence="4 8" id="KW-0812">Transmembrane</keyword>
<feature type="transmembrane region" description="Helical" evidence="8">
    <location>
        <begin position="403"/>
        <end position="427"/>
    </location>
</feature>
<keyword evidence="3" id="KW-1003">Cell membrane</keyword>
<feature type="coiled-coil region" evidence="7">
    <location>
        <begin position="54"/>
        <end position="88"/>
    </location>
</feature>
<dbReference type="EMBL" id="UOEW01000042">
    <property type="protein sequence ID" value="VAW33790.1"/>
    <property type="molecule type" value="Genomic_DNA"/>
</dbReference>
<dbReference type="InterPro" id="IPR050790">
    <property type="entry name" value="ExbB/TolQ_transport"/>
</dbReference>
<evidence type="ECO:0000256" key="8">
    <source>
        <dbReference type="SAM" id="Phobius"/>
    </source>
</evidence>
<keyword evidence="6 8" id="KW-0472">Membrane</keyword>
<feature type="transmembrane region" description="Helical" evidence="8">
    <location>
        <begin position="277"/>
        <end position="299"/>
    </location>
</feature>
<dbReference type="InterPro" id="IPR017270">
    <property type="entry name" value="MotA/TolQ/ExbB-rel"/>
</dbReference>
<feature type="transmembrane region" description="Helical" evidence="8">
    <location>
        <begin position="367"/>
        <end position="391"/>
    </location>
</feature>
<dbReference type="GO" id="GO:0017038">
    <property type="term" value="P:protein import"/>
    <property type="evidence" value="ECO:0007669"/>
    <property type="project" value="TreeGrafter"/>
</dbReference>
<evidence type="ECO:0000256" key="5">
    <source>
        <dbReference type="ARBA" id="ARBA00022989"/>
    </source>
</evidence>
<name>A0A3B0UYQ0_9ZZZZ</name>
<evidence type="ECO:0000256" key="2">
    <source>
        <dbReference type="ARBA" id="ARBA00010442"/>
    </source>
</evidence>
<evidence type="ECO:0000313" key="10">
    <source>
        <dbReference type="EMBL" id="VAW33790.1"/>
    </source>
</evidence>